<dbReference type="Gene3D" id="3.50.30.30">
    <property type="match status" value="1"/>
</dbReference>
<dbReference type="EMBL" id="CAJOBI010057538">
    <property type="protein sequence ID" value="CAF4400856.1"/>
    <property type="molecule type" value="Genomic_DNA"/>
</dbReference>
<dbReference type="InterPro" id="IPR046450">
    <property type="entry name" value="PA_dom_sf"/>
</dbReference>
<dbReference type="AlphaFoldDB" id="A0A8S2VTB7"/>
<gene>
    <name evidence="2" type="ORF">SMN809_LOCUS30443</name>
</gene>
<name>A0A8S2VTB7_9BILA</name>
<organism evidence="2 3">
    <name type="scientific">Rotaria magnacalcarata</name>
    <dbReference type="NCBI Taxonomy" id="392030"/>
    <lineage>
        <taxon>Eukaryota</taxon>
        <taxon>Metazoa</taxon>
        <taxon>Spiralia</taxon>
        <taxon>Gnathifera</taxon>
        <taxon>Rotifera</taxon>
        <taxon>Eurotatoria</taxon>
        <taxon>Bdelloidea</taxon>
        <taxon>Philodinida</taxon>
        <taxon>Philodinidae</taxon>
        <taxon>Rotaria</taxon>
    </lineage>
</organism>
<evidence type="ECO:0000259" key="1">
    <source>
        <dbReference type="Pfam" id="PF02225"/>
    </source>
</evidence>
<feature type="domain" description="PA" evidence="1">
    <location>
        <begin position="4"/>
        <end position="84"/>
    </location>
</feature>
<reference evidence="2" key="1">
    <citation type="submission" date="2021-02" db="EMBL/GenBank/DDBJ databases">
        <authorList>
            <person name="Nowell W R."/>
        </authorList>
    </citation>
    <scope>NUCLEOTIDE SEQUENCE</scope>
</reference>
<dbReference type="InterPro" id="IPR003137">
    <property type="entry name" value="PA_domain"/>
</dbReference>
<evidence type="ECO:0000313" key="2">
    <source>
        <dbReference type="EMBL" id="CAF4400856.1"/>
    </source>
</evidence>
<comment type="caution">
    <text evidence="2">The sequence shown here is derived from an EMBL/GenBank/DDBJ whole genome shotgun (WGS) entry which is preliminary data.</text>
</comment>
<feature type="non-terminal residue" evidence="2">
    <location>
        <position position="86"/>
    </location>
</feature>
<protein>
    <recommendedName>
        <fullName evidence="1">PA domain-containing protein</fullName>
    </recommendedName>
</protein>
<accession>A0A8S2VTB7</accession>
<dbReference type="Proteomes" id="UP000676336">
    <property type="component" value="Unassembled WGS sequence"/>
</dbReference>
<sequence length="86" mass="9557">MQLTAIPNVGCTDDDWQKALPPPEGRVALLKRGMCSYRDKAKYATRYKVAAILFFNDGILPDRVSPLEVNLAQDNTLPALFLSFSV</sequence>
<dbReference type="SUPFAM" id="SSF52025">
    <property type="entry name" value="PA domain"/>
    <property type="match status" value="1"/>
</dbReference>
<evidence type="ECO:0000313" key="3">
    <source>
        <dbReference type="Proteomes" id="UP000676336"/>
    </source>
</evidence>
<dbReference type="CDD" id="cd00538">
    <property type="entry name" value="PA"/>
    <property type="match status" value="1"/>
</dbReference>
<proteinExistence type="predicted"/>
<dbReference type="Pfam" id="PF02225">
    <property type="entry name" value="PA"/>
    <property type="match status" value="1"/>
</dbReference>